<protein>
    <submittedName>
        <fullName evidence="2">Replication A 70 kDa DNA-binding subunit D-like</fullName>
    </submittedName>
</protein>
<dbReference type="GO" id="GO:0003677">
    <property type="term" value="F:DNA binding"/>
    <property type="evidence" value="ECO:0007669"/>
    <property type="project" value="UniProtKB-KW"/>
</dbReference>
<sequence>MAENPPLLENPNDSSPVITIHEKKWTDGCIPLDTLFSGLTLLGKKAMQMRLVASKAAAEALEEATATELIVRSLRARAIVQLQDYTGSIIASIIGKPAETFLKCSATELMKQSSNEHMESSSTIPATTPREHIVYIKAGNIETTTNKPPYEVIYP</sequence>
<proteinExistence type="predicted"/>
<dbReference type="SUPFAM" id="SSF50249">
    <property type="entry name" value="Nucleic acid-binding proteins"/>
    <property type="match status" value="1"/>
</dbReference>
<dbReference type="PANTHER" id="PTHR31928">
    <property type="entry name" value="EXPRESSED PROTEIN"/>
    <property type="match status" value="1"/>
</dbReference>
<dbReference type="Proteomes" id="UP000594638">
    <property type="component" value="Unassembled WGS sequence"/>
</dbReference>
<feature type="domain" description="DUF6857" evidence="1">
    <location>
        <begin position="20"/>
        <end position="75"/>
    </location>
</feature>
<dbReference type="Gene3D" id="2.40.50.140">
    <property type="entry name" value="Nucleic acid-binding proteins"/>
    <property type="match status" value="1"/>
</dbReference>
<keyword evidence="2" id="KW-0238">DNA-binding</keyword>
<dbReference type="OrthoDB" id="927278at2759"/>
<dbReference type="InterPro" id="IPR049172">
    <property type="entry name" value="DUF6857_pln"/>
</dbReference>
<dbReference type="InterPro" id="IPR010341">
    <property type="entry name" value="DUF936_pln"/>
</dbReference>
<dbReference type="Pfam" id="PF21647">
    <property type="entry name" value="DUF6857"/>
    <property type="match status" value="1"/>
</dbReference>
<evidence type="ECO:0000313" key="3">
    <source>
        <dbReference type="Proteomes" id="UP000594638"/>
    </source>
</evidence>
<dbReference type="AlphaFoldDB" id="A0A8S0TI59"/>
<accession>A0A8S0TI59</accession>
<comment type="caution">
    <text evidence="2">The sequence shown here is derived from an EMBL/GenBank/DDBJ whole genome shotgun (WGS) entry which is preliminary data.</text>
</comment>
<organism evidence="2 3">
    <name type="scientific">Olea europaea subsp. europaea</name>
    <dbReference type="NCBI Taxonomy" id="158383"/>
    <lineage>
        <taxon>Eukaryota</taxon>
        <taxon>Viridiplantae</taxon>
        <taxon>Streptophyta</taxon>
        <taxon>Embryophyta</taxon>
        <taxon>Tracheophyta</taxon>
        <taxon>Spermatophyta</taxon>
        <taxon>Magnoliopsida</taxon>
        <taxon>eudicotyledons</taxon>
        <taxon>Gunneridae</taxon>
        <taxon>Pentapetalae</taxon>
        <taxon>asterids</taxon>
        <taxon>lamiids</taxon>
        <taxon>Lamiales</taxon>
        <taxon>Oleaceae</taxon>
        <taxon>Oleeae</taxon>
        <taxon>Olea</taxon>
    </lineage>
</organism>
<reference evidence="2 3" key="1">
    <citation type="submission" date="2019-12" db="EMBL/GenBank/DDBJ databases">
        <authorList>
            <person name="Alioto T."/>
            <person name="Alioto T."/>
            <person name="Gomez Garrido J."/>
        </authorList>
    </citation>
    <scope>NUCLEOTIDE SEQUENCE [LARGE SCALE GENOMIC DNA]</scope>
</reference>
<dbReference type="PANTHER" id="PTHR31928:SF3">
    <property type="entry name" value="EXPRESSED PROTEIN"/>
    <property type="match status" value="1"/>
</dbReference>
<dbReference type="InterPro" id="IPR012340">
    <property type="entry name" value="NA-bd_OB-fold"/>
</dbReference>
<evidence type="ECO:0000313" key="2">
    <source>
        <dbReference type="EMBL" id="CAA3005216.1"/>
    </source>
</evidence>
<dbReference type="Gramene" id="OE9A045845T1">
    <property type="protein sequence ID" value="OE9A045845C1"/>
    <property type="gene ID" value="OE9A045845"/>
</dbReference>
<name>A0A8S0TI59_OLEEU</name>
<gene>
    <name evidence="2" type="ORF">OLEA9_A045845</name>
</gene>
<dbReference type="EMBL" id="CACTIH010007243">
    <property type="protein sequence ID" value="CAA3005216.1"/>
    <property type="molecule type" value="Genomic_DNA"/>
</dbReference>
<keyword evidence="3" id="KW-1185">Reference proteome</keyword>
<evidence type="ECO:0000259" key="1">
    <source>
        <dbReference type="Pfam" id="PF21647"/>
    </source>
</evidence>